<dbReference type="AlphaFoldDB" id="A0ABD5SIL5"/>
<evidence type="ECO:0000313" key="3">
    <source>
        <dbReference type="Proteomes" id="UP001596383"/>
    </source>
</evidence>
<organism evidence="2 3">
    <name type="scientific">Natrinema soli</name>
    <dbReference type="NCBI Taxonomy" id="1930624"/>
    <lineage>
        <taxon>Archaea</taxon>
        <taxon>Methanobacteriati</taxon>
        <taxon>Methanobacteriota</taxon>
        <taxon>Stenosarchaea group</taxon>
        <taxon>Halobacteria</taxon>
        <taxon>Halobacteriales</taxon>
        <taxon>Natrialbaceae</taxon>
        <taxon>Natrinema</taxon>
    </lineage>
</organism>
<proteinExistence type="predicted"/>
<reference evidence="2 3" key="1">
    <citation type="journal article" date="2019" name="Int. J. Syst. Evol. Microbiol.">
        <title>The Global Catalogue of Microorganisms (GCM) 10K type strain sequencing project: providing services to taxonomists for standard genome sequencing and annotation.</title>
        <authorList>
            <consortium name="The Broad Institute Genomics Platform"/>
            <consortium name="The Broad Institute Genome Sequencing Center for Infectious Disease"/>
            <person name="Wu L."/>
            <person name="Ma J."/>
        </authorList>
    </citation>
    <scope>NUCLEOTIDE SEQUENCE [LARGE SCALE GENOMIC DNA]</scope>
    <source>
        <strain evidence="2 3">LMG 29247</strain>
    </source>
</reference>
<accession>A0ABD5SIL5</accession>
<keyword evidence="3" id="KW-1185">Reference proteome</keyword>
<evidence type="ECO:0000313" key="2">
    <source>
        <dbReference type="EMBL" id="MFC6764882.1"/>
    </source>
</evidence>
<evidence type="ECO:0008006" key="4">
    <source>
        <dbReference type="Google" id="ProtNLM"/>
    </source>
</evidence>
<dbReference type="PROSITE" id="PS50194">
    <property type="entry name" value="FILAMIN_REPEAT"/>
    <property type="match status" value="1"/>
</dbReference>
<gene>
    <name evidence="2" type="ORF">ACFQE6_07615</name>
</gene>
<comment type="caution">
    <text evidence="2">The sequence shown here is derived from an EMBL/GenBank/DDBJ whole genome shotgun (WGS) entry which is preliminary data.</text>
</comment>
<dbReference type="Proteomes" id="UP001596383">
    <property type="component" value="Unassembled WGS sequence"/>
</dbReference>
<feature type="region of interest" description="Disordered" evidence="1">
    <location>
        <begin position="1"/>
        <end position="61"/>
    </location>
</feature>
<dbReference type="InterPro" id="IPR017868">
    <property type="entry name" value="Filamin/ABP280_repeat-like"/>
</dbReference>
<dbReference type="EMBL" id="JBHSWV010000106">
    <property type="protein sequence ID" value="MFC6764882.1"/>
    <property type="molecule type" value="Genomic_DNA"/>
</dbReference>
<dbReference type="RefSeq" id="WP_273737935.1">
    <property type="nucleotide sequence ID" value="NZ_JAQIVI010000106.1"/>
</dbReference>
<feature type="compositionally biased region" description="Acidic residues" evidence="1">
    <location>
        <begin position="26"/>
        <end position="52"/>
    </location>
</feature>
<feature type="compositionally biased region" description="Polar residues" evidence="1">
    <location>
        <begin position="1"/>
        <end position="11"/>
    </location>
</feature>
<protein>
    <recommendedName>
        <fullName evidence="4">CARDB domain-containing protein</fullName>
    </recommendedName>
</protein>
<name>A0ABD5SIL5_9EURY</name>
<evidence type="ECO:0000256" key="1">
    <source>
        <dbReference type="SAM" id="MobiDB-lite"/>
    </source>
</evidence>
<sequence>MTETGTATVQGPKTGMGTWETATAMEEPENGDGDESEDESDDSSEEEEEEETPSISVTGATLQENQVEIGESSDVDIDLENSGSAYDEIDLEVTAGGEAVAEITEPVSADSEETITETFSIEDAGNYDITVNDTNTGELTVQEPCLESYTFSGTGAAVEQGIDLEGGLTVVDATYTGDSSNFQIYLVNDSELSTRMSTCSMSSPTVTGKSRSASRVRPAGRTFTVSLWWRPDRRRAVQVLW</sequence>